<accession>A0A0K0VL60</accession>
<feature type="region of interest" description="Disordered" evidence="1">
    <location>
        <begin position="1241"/>
        <end position="1271"/>
    </location>
</feature>
<feature type="compositionally biased region" description="Low complexity" evidence="1">
    <location>
        <begin position="1241"/>
        <end position="1259"/>
    </location>
</feature>
<evidence type="ECO:0000313" key="2">
    <source>
        <dbReference type="EMBL" id="AKS10638.1"/>
    </source>
</evidence>
<sequence>MSKVTVERPSSNAANKYTVYNNGSGVPVQHSSLVSLDTIECFSRSAACLTEGRLTNTEHATIRIKIRPSVFIIETNKEYTLEEISTDALLKLIKRRVADFKNNTKEFTCTDAAKRRKIRITMEEGYRLVAEQSVEDLEMAAELLPVVINVTDWTLYNEEEIRFDLKGNDGMEELVNASHLGSDEWELDRVTAMILNNATGVFYARHNLVDIVVTKSQFTQQPLQHPVIFRLRKVKVWINTPLQLAIPSSSSENRKVLYQHPSLTKVEDLKTMAAKSKFVSALLIPGVTNFNPTELELLNKDGKQLHYFTAQCYFSNSDLTLSDFLKRQHAKYGNEKEEEEEKDEEVEVEEEEEEEERKKRANATLAAFGTDLNEISSIVSEDYTDWYTTQKSKYDTASGKDKSQNEEEQKVAAQPAPISFKRPVSCFFGPNFDSIINCIEEEKCGLQMHLFPCLDNSSKKRTFVVSSDNVMKEIHNSGRFLNVTERVAGFVPDVDIETLKNILKSPYSHSVVASLLYYNNAAIGHYLKGLTTNTRLPSLADAIVELVTSSGVMAEEDSLVRAVGEIAEAVSSLYHLRDDSDCAAILFPDKQLMAERHSSSRPYYWHDPIRCVVGIYKAVMDNLMTNVRRGKPVFRDDSSWIFMHVSVLDGVLTPFFDSVLKTGAWAIDEVRDFLRWILEDVLLKYTATTDQHTALDMRQPVLDCMARLCVHWTIMQSGAENRGLCTAFSEEPPFIIEPGLSLENYTLSNTPRVLLSGENVVDRIRAVFKPVMTTPTTIFSGETTNTTNTTTTNNNNTNNNATTARQVIVVPMLLPSGKFFKSGKDLTVLIVEPNDDGGGAQTKKTTVRRKRGRYVIDYSAPRILSEPQVGSSTSSSSNIGFRHLKTSGVLTAEYSIEINAKEDNVDNGDDDDTSFAVDGAVIALSIDGKMEHVNLFLPGTKSPSSSSATPKELPVNATKHGKYVIKDKGLEAVFFEPLLSSLVLDSAANEKRVYFDSAKLYMECLAPLRTGKIVIYPNNNTSHESVAGPGFDWLWRVLQKKHGFSANADKFYPKPYEVMEKKKQVSLSGSAVEPLLLSTIKQLSSGGGLKKKAITGGSAGGSNNRASVATSSPSSFSPSFVEIDTFLKQQLKNVLSTLLTRMTMVVSNSEVKIVKSVCENVANIILDSFYVSLGPEQGVISTLERISGEQNGVLSNAEGFGFNITRLTGANILAGRQQQQQQTEATTSTLETLLSHLNSLGTEEQQQKQQSRQQQTNEQNIEEKKYSEQMKRIRDSSTFTSRLIKLIRDDDKSKRINNMVSEAVKSQQRTPPYMISAMTKPARPVFESSRLPVTEKPQSVNFSSSQYIYVPINPKHILTHMQWLECMSVIEAATRDSAKAVRHFEEAAGGTLEELKKLLEQWDDIVKQVTSTESPAVLSLLKLEWMDKEATRIAKLRDEAERSRVALAVQGKVVNIEKYGIIAVSRSLIDVDFYVKLPNSWPSGNWRELVYSAVSLASIPLQVNISKGIMAASQATMVYNSSIALSSTEKILNNAV</sequence>
<proteinExistence type="predicted"/>
<protein>
    <submittedName>
        <fullName evidence="2">Wsv289-like protein</fullName>
    </submittedName>
</protein>
<feature type="compositionally biased region" description="Basic and acidic residues" evidence="1">
    <location>
        <begin position="1261"/>
        <end position="1271"/>
    </location>
</feature>
<feature type="compositionally biased region" description="Low complexity" evidence="1">
    <location>
        <begin position="783"/>
        <end position="799"/>
    </location>
</feature>
<feature type="compositionally biased region" description="Acidic residues" evidence="1">
    <location>
        <begin position="336"/>
        <end position="355"/>
    </location>
</feature>
<reference evidence="2" key="1">
    <citation type="journal article" date="2015" name="BMC Evol. Biol.">
        <title>Characterization of fossilized relatives of the White Spot Syndrome Virus in genomes of decapod crustaceans.</title>
        <authorList>
            <person name="Rozenberg A."/>
            <person name="Brand P."/>
            <person name="Rivera N."/>
            <person name="Leese F."/>
            <person name="Schubart C.D."/>
        </authorList>
    </citation>
    <scope>NUCLEOTIDE SEQUENCE</scope>
    <source>
        <strain evidence="2">747*9</strain>
    </source>
</reference>
<dbReference type="EMBL" id="KR820242">
    <property type="protein sequence ID" value="AKS10638.1"/>
    <property type="molecule type" value="Genomic_DNA"/>
</dbReference>
<organism evidence="2">
    <name type="scientific">Metopaulias depressus WSSV-like virus</name>
    <dbReference type="NCBI Taxonomy" id="1675544"/>
    <lineage>
        <taxon>Viruses</taxon>
        <taxon>Viruses incertae sedis</taxon>
        <taxon>Naldaviricetes</taxon>
        <taxon>Nimaviridae</taxon>
        <taxon>Whispovirus</taxon>
    </lineage>
</organism>
<feature type="region of interest" description="Disordered" evidence="1">
    <location>
        <begin position="395"/>
        <end position="414"/>
    </location>
</feature>
<feature type="region of interest" description="Disordered" evidence="1">
    <location>
        <begin position="331"/>
        <end position="360"/>
    </location>
</feature>
<name>A0A0K0VL60_9VIRU</name>
<feature type="region of interest" description="Disordered" evidence="1">
    <location>
        <begin position="779"/>
        <end position="799"/>
    </location>
</feature>
<evidence type="ECO:0000256" key="1">
    <source>
        <dbReference type="SAM" id="MobiDB-lite"/>
    </source>
</evidence>
<feature type="compositionally biased region" description="Basic and acidic residues" evidence="1">
    <location>
        <begin position="395"/>
        <end position="410"/>
    </location>
</feature>